<sequence length="98" mass="9867">METVADFVADKMNRGWVALEKAPQGSIKSKIHRLDSGGGVFSGGRGWLGGSANGNVGDDRALSGLLGGSRAEIGDVAELGGGGGAAGNVRLQNIMRVS</sequence>
<reference evidence="2" key="1">
    <citation type="journal article" date="2017" name="Nat. Commun.">
        <title>The asparagus genome sheds light on the origin and evolution of a young Y chromosome.</title>
        <authorList>
            <person name="Harkess A."/>
            <person name="Zhou J."/>
            <person name="Xu C."/>
            <person name="Bowers J.E."/>
            <person name="Van der Hulst R."/>
            <person name="Ayyampalayam S."/>
            <person name="Mercati F."/>
            <person name="Riccardi P."/>
            <person name="McKain M.R."/>
            <person name="Kakrana A."/>
            <person name="Tang H."/>
            <person name="Ray J."/>
            <person name="Groenendijk J."/>
            <person name="Arikit S."/>
            <person name="Mathioni S.M."/>
            <person name="Nakano M."/>
            <person name="Shan H."/>
            <person name="Telgmann-Rauber A."/>
            <person name="Kanno A."/>
            <person name="Yue Z."/>
            <person name="Chen H."/>
            <person name="Li W."/>
            <person name="Chen Y."/>
            <person name="Xu X."/>
            <person name="Zhang Y."/>
            <person name="Luo S."/>
            <person name="Chen H."/>
            <person name="Gao J."/>
            <person name="Mao Z."/>
            <person name="Pires J.C."/>
            <person name="Luo M."/>
            <person name="Kudrna D."/>
            <person name="Wing R.A."/>
            <person name="Meyers B.C."/>
            <person name="Yi K."/>
            <person name="Kong H."/>
            <person name="Lavrijsen P."/>
            <person name="Sunseri F."/>
            <person name="Falavigna A."/>
            <person name="Ye Y."/>
            <person name="Leebens-Mack J.H."/>
            <person name="Chen G."/>
        </authorList>
    </citation>
    <scope>NUCLEOTIDE SEQUENCE [LARGE SCALE GENOMIC DNA]</scope>
    <source>
        <strain evidence="2">cv. DH0086</strain>
    </source>
</reference>
<organism evidence="1 2">
    <name type="scientific">Asparagus officinalis</name>
    <name type="common">Garden asparagus</name>
    <dbReference type="NCBI Taxonomy" id="4686"/>
    <lineage>
        <taxon>Eukaryota</taxon>
        <taxon>Viridiplantae</taxon>
        <taxon>Streptophyta</taxon>
        <taxon>Embryophyta</taxon>
        <taxon>Tracheophyta</taxon>
        <taxon>Spermatophyta</taxon>
        <taxon>Magnoliopsida</taxon>
        <taxon>Liliopsida</taxon>
        <taxon>Asparagales</taxon>
        <taxon>Asparagaceae</taxon>
        <taxon>Asparagoideae</taxon>
        <taxon>Asparagus</taxon>
    </lineage>
</organism>
<name>A0A5P1F646_ASPOF</name>
<gene>
    <name evidence="1" type="ORF">A4U43_C04F14210</name>
</gene>
<proteinExistence type="predicted"/>
<protein>
    <submittedName>
        <fullName evidence="1">Uncharacterized protein</fullName>
    </submittedName>
</protein>
<dbReference type="Proteomes" id="UP000243459">
    <property type="component" value="Chromosome 4"/>
</dbReference>
<dbReference type="EMBL" id="CM007384">
    <property type="protein sequence ID" value="ONK71960.1"/>
    <property type="molecule type" value="Genomic_DNA"/>
</dbReference>
<evidence type="ECO:0000313" key="2">
    <source>
        <dbReference type="Proteomes" id="UP000243459"/>
    </source>
</evidence>
<evidence type="ECO:0000313" key="1">
    <source>
        <dbReference type="EMBL" id="ONK71960.1"/>
    </source>
</evidence>
<accession>A0A5P1F646</accession>
<dbReference type="AlphaFoldDB" id="A0A5P1F646"/>
<dbReference type="Gramene" id="ONK71960">
    <property type="protein sequence ID" value="ONK71960"/>
    <property type="gene ID" value="A4U43_C04F14210"/>
</dbReference>
<keyword evidence="2" id="KW-1185">Reference proteome</keyword>